<name>A0A8H5F6D9_9AGAR</name>
<reference evidence="3 4" key="1">
    <citation type="journal article" date="2020" name="ISME J.">
        <title>Uncovering the hidden diversity of litter-decomposition mechanisms in mushroom-forming fungi.</title>
        <authorList>
            <person name="Floudas D."/>
            <person name="Bentzer J."/>
            <person name="Ahren D."/>
            <person name="Johansson T."/>
            <person name="Persson P."/>
            <person name="Tunlid A."/>
        </authorList>
    </citation>
    <scope>NUCLEOTIDE SEQUENCE [LARGE SCALE GENOMIC DNA]</scope>
    <source>
        <strain evidence="3 4">CBS 175.51</strain>
    </source>
</reference>
<evidence type="ECO:0000313" key="4">
    <source>
        <dbReference type="Proteomes" id="UP000541558"/>
    </source>
</evidence>
<dbReference type="OrthoDB" id="549353at2759"/>
<dbReference type="CDD" id="cd10910">
    <property type="entry name" value="PIN_limkain_b1_N_like"/>
    <property type="match status" value="1"/>
</dbReference>
<comment type="caution">
    <text evidence="3">The sequence shown here is derived from an EMBL/GenBank/DDBJ whole genome shotgun (WGS) entry which is preliminary data.</text>
</comment>
<dbReference type="InterPro" id="IPR021139">
    <property type="entry name" value="NYN"/>
</dbReference>
<dbReference type="GO" id="GO:0005777">
    <property type="term" value="C:peroxisome"/>
    <property type="evidence" value="ECO:0007669"/>
    <property type="project" value="InterPro"/>
</dbReference>
<feature type="compositionally biased region" description="Polar residues" evidence="1">
    <location>
        <begin position="224"/>
        <end position="234"/>
    </location>
</feature>
<dbReference type="GO" id="GO:0010468">
    <property type="term" value="P:regulation of gene expression"/>
    <property type="evidence" value="ECO:0007669"/>
    <property type="project" value="InterPro"/>
</dbReference>
<protein>
    <recommendedName>
        <fullName evidence="2">NYN domain-containing protein</fullName>
    </recommendedName>
</protein>
<dbReference type="Gene3D" id="3.40.50.1010">
    <property type="entry name" value="5'-nuclease"/>
    <property type="match status" value="1"/>
</dbReference>
<gene>
    <name evidence="3" type="ORF">D9611_004356</name>
</gene>
<evidence type="ECO:0000313" key="3">
    <source>
        <dbReference type="EMBL" id="KAF5324943.1"/>
    </source>
</evidence>
<dbReference type="GO" id="GO:0004540">
    <property type="term" value="F:RNA nuclease activity"/>
    <property type="evidence" value="ECO:0007669"/>
    <property type="project" value="InterPro"/>
</dbReference>
<dbReference type="Proteomes" id="UP000541558">
    <property type="component" value="Unassembled WGS sequence"/>
</dbReference>
<feature type="region of interest" description="Disordered" evidence="1">
    <location>
        <begin position="320"/>
        <end position="361"/>
    </location>
</feature>
<feature type="region of interest" description="Disordered" evidence="1">
    <location>
        <begin position="162"/>
        <end position="235"/>
    </location>
</feature>
<organism evidence="3 4">
    <name type="scientific">Ephemerocybe angulata</name>
    <dbReference type="NCBI Taxonomy" id="980116"/>
    <lineage>
        <taxon>Eukaryota</taxon>
        <taxon>Fungi</taxon>
        <taxon>Dikarya</taxon>
        <taxon>Basidiomycota</taxon>
        <taxon>Agaricomycotina</taxon>
        <taxon>Agaricomycetes</taxon>
        <taxon>Agaricomycetidae</taxon>
        <taxon>Agaricales</taxon>
        <taxon>Agaricineae</taxon>
        <taxon>Psathyrellaceae</taxon>
        <taxon>Ephemerocybe</taxon>
    </lineage>
</organism>
<dbReference type="InterPro" id="IPR024768">
    <property type="entry name" value="Marf1"/>
</dbReference>
<dbReference type="GO" id="GO:1905762">
    <property type="term" value="F:CCR4-NOT complex binding"/>
    <property type="evidence" value="ECO:0007669"/>
    <property type="project" value="TreeGrafter"/>
</dbReference>
<dbReference type="PANTHER" id="PTHR14379:SF3">
    <property type="entry name" value="MEIOSIS REGULATOR AND MRNA STABILITY FACTOR 1"/>
    <property type="match status" value="1"/>
</dbReference>
<dbReference type="AlphaFoldDB" id="A0A8H5F6D9"/>
<feature type="domain" description="NYN" evidence="2">
    <location>
        <begin position="8"/>
        <end position="149"/>
    </location>
</feature>
<sequence>MGHSLKETAIFWDFDSCPAEAESSGFALVDRIRSFSLQFGAIKSFKAYLAVSDYNAAVSNGRALPLRSEMQSSGVSLTDVPGRKDVADRMLIVDMLAYAFERPPSTTTLILITAETAFAYCLSVLRMREYRVVLLTPEQMSTSSLIAQVPIWFAWSPGVVKEESSPPQPQRSKEPTQSRSTHQLRRDTTNECGDVRYEADLVDPTNNTPIKQPFPQPTHKHISETSNFPVSDSVTTEKEVNIEDYLLRKRGASTSAMEDPFHDIPAERHTAYVGNALPPATPEQTSLSPSEMTMPYQQTQLDDAFPFNKLVGQSAFSAQGNGLDHVQRPSSSAPVVSGGPQDDEQSLSSQSDTESVGQPESIEEFPVNYQSPSSKAQGSSSIAAILDRPTVAPHFKVLLSLMKHYNKAGEKSIHAARLASQLPKRQPNVFSEAGCDTARDPVKRYLKAAIKAGILLKDSGRFFSLHPNMAPSFVPSGVPTHYRVLVTFMKEVQATGRWKVTRKTLGEELPKRQANLYAQAGLGSDSDQLEKYLGGAIEIGLLIRISRAYVSLHPSYR</sequence>
<dbReference type="Pfam" id="PF01936">
    <property type="entry name" value="NYN"/>
    <property type="match status" value="1"/>
</dbReference>
<feature type="compositionally biased region" description="Low complexity" evidence="1">
    <location>
        <begin position="329"/>
        <end position="355"/>
    </location>
</feature>
<dbReference type="PANTHER" id="PTHR14379">
    <property type="entry name" value="LIMKAIN B LKAP"/>
    <property type="match status" value="1"/>
</dbReference>
<accession>A0A8H5F6D9</accession>
<keyword evidence="4" id="KW-1185">Reference proteome</keyword>
<feature type="compositionally biased region" description="Basic and acidic residues" evidence="1">
    <location>
        <begin position="184"/>
        <end position="199"/>
    </location>
</feature>
<evidence type="ECO:0000259" key="2">
    <source>
        <dbReference type="Pfam" id="PF01936"/>
    </source>
</evidence>
<dbReference type="EMBL" id="JAACJK010000164">
    <property type="protein sequence ID" value="KAF5324943.1"/>
    <property type="molecule type" value="Genomic_DNA"/>
</dbReference>
<proteinExistence type="predicted"/>
<evidence type="ECO:0000256" key="1">
    <source>
        <dbReference type="SAM" id="MobiDB-lite"/>
    </source>
</evidence>